<dbReference type="AlphaFoldDB" id="A0A3D8RHZ9"/>
<keyword evidence="5 6" id="KW-0408">Iron</keyword>
<dbReference type="Gene3D" id="1.10.630.10">
    <property type="entry name" value="Cytochrome P450"/>
    <property type="match status" value="1"/>
</dbReference>
<comment type="similarity">
    <text evidence="2">Belongs to the cytochrome P450 family.</text>
</comment>
<dbReference type="PRINTS" id="PR00465">
    <property type="entry name" value="EP450IV"/>
</dbReference>
<evidence type="ECO:0008006" key="10">
    <source>
        <dbReference type="Google" id="ProtNLM"/>
    </source>
</evidence>
<organism evidence="8 9">
    <name type="scientific">Coleophoma crateriformis</name>
    <dbReference type="NCBI Taxonomy" id="565419"/>
    <lineage>
        <taxon>Eukaryota</taxon>
        <taxon>Fungi</taxon>
        <taxon>Dikarya</taxon>
        <taxon>Ascomycota</taxon>
        <taxon>Pezizomycotina</taxon>
        <taxon>Leotiomycetes</taxon>
        <taxon>Helotiales</taxon>
        <taxon>Dermateaceae</taxon>
        <taxon>Coleophoma</taxon>
    </lineage>
</organism>
<sequence>MTITNATSPLAMSSTYNLTPATSVTIAIFKYPSWVQNRLNGRSYWLLVLLSLAVAFLGSRLFARRSNSKEPDQIPYRLPLVGYAYQYVFHNAAFTDYVLSIMKGRSVMNFYLGPRLFYFVTGAKNAAAVVRHSGKLSADELFLYATTKVAAGTEADMQISRNDKSGRGEKPAVPVPEDQRIWHPHHRLHSDYLTTGRSVEVMTAKFCEFFQAKLARFSAEEWEVINLFEFLKKHMLESATASMSGTELLATNPDFTERFWRFDRSIFTLLFGGPRLLNRGSYQARDYYHQAAQKYLEEKKDFDFNDAAVDVDWEPTFGSRFTLNANAIPMATWAMVEILQDPELMAKLKKEIATATVPDSETKQKILDMENLKKLPLLQSIYVETLRLHVSVNVTREVVEDMEMDGYLLKKGGLVQTPSGVAHFDESVWGVPGHPATEFWAERHLVDVEEEDADGNIKITKQFSIGKKTSSFFPYGGGITVCPGRHFAKQEIMAAIALILSNFDIEFLDYVNKDGTVSDRAPKDDPYYYGAAAMPPDRDLRIRWKRLEQ</sequence>
<dbReference type="Pfam" id="PF00067">
    <property type="entry name" value="p450"/>
    <property type="match status" value="1"/>
</dbReference>
<proteinExistence type="inferred from homology"/>
<dbReference type="PANTHER" id="PTHR24304:SF2">
    <property type="entry name" value="24-HYDROXYCHOLESTEROL 7-ALPHA-HYDROXYLASE"/>
    <property type="match status" value="1"/>
</dbReference>
<accession>A0A3D8RHZ9</accession>
<dbReference type="OrthoDB" id="3366823at2759"/>
<comment type="caution">
    <text evidence="8">The sequence shown here is derived from an EMBL/GenBank/DDBJ whole genome shotgun (WGS) entry which is preliminary data.</text>
</comment>
<dbReference type="SUPFAM" id="SSF48264">
    <property type="entry name" value="Cytochrome P450"/>
    <property type="match status" value="1"/>
</dbReference>
<keyword evidence="4 6" id="KW-0479">Metal-binding</keyword>
<dbReference type="InterPro" id="IPR001128">
    <property type="entry name" value="Cyt_P450"/>
</dbReference>
<gene>
    <name evidence="8" type="ORF">BP5796_07117</name>
</gene>
<evidence type="ECO:0000256" key="1">
    <source>
        <dbReference type="ARBA" id="ARBA00001971"/>
    </source>
</evidence>
<evidence type="ECO:0000256" key="2">
    <source>
        <dbReference type="ARBA" id="ARBA00010617"/>
    </source>
</evidence>
<keyword evidence="7" id="KW-1133">Transmembrane helix</keyword>
<feature type="binding site" description="axial binding residue" evidence="6">
    <location>
        <position position="482"/>
    </location>
    <ligand>
        <name>heme</name>
        <dbReference type="ChEBI" id="CHEBI:30413"/>
    </ligand>
    <ligandPart>
        <name>Fe</name>
        <dbReference type="ChEBI" id="CHEBI:18248"/>
    </ligandPart>
</feature>
<dbReference type="GO" id="GO:0005506">
    <property type="term" value="F:iron ion binding"/>
    <property type="evidence" value="ECO:0007669"/>
    <property type="project" value="InterPro"/>
</dbReference>
<evidence type="ECO:0000256" key="5">
    <source>
        <dbReference type="ARBA" id="ARBA00023004"/>
    </source>
</evidence>
<evidence type="ECO:0000313" key="8">
    <source>
        <dbReference type="EMBL" id="RDW73675.1"/>
    </source>
</evidence>
<reference evidence="8 9" key="1">
    <citation type="journal article" date="2018" name="IMA Fungus">
        <title>IMA Genome-F 9: Draft genome sequence of Annulohypoxylon stygium, Aspergillus mulundensis, Berkeleyomyces basicola (syn. Thielaviopsis basicola), Ceratocystis smalleyi, two Cercospora beticola strains, Coleophoma cylindrospora, Fusarium fracticaudum, Phialophora cf. hyalina, and Morchella septimelata.</title>
        <authorList>
            <person name="Wingfield B.D."/>
            <person name="Bills G.F."/>
            <person name="Dong Y."/>
            <person name="Huang W."/>
            <person name="Nel W.J."/>
            <person name="Swalarsk-Parry B.S."/>
            <person name="Vaghefi N."/>
            <person name="Wilken P.M."/>
            <person name="An Z."/>
            <person name="de Beer Z.W."/>
            <person name="De Vos L."/>
            <person name="Chen L."/>
            <person name="Duong T.A."/>
            <person name="Gao Y."/>
            <person name="Hammerbacher A."/>
            <person name="Kikkert J.R."/>
            <person name="Li Y."/>
            <person name="Li H."/>
            <person name="Li K."/>
            <person name="Li Q."/>
            <person name="Liu X."/>
            <person name="Ma X."/>
            <person name="Naidoo K."/>
            <person name="Pethybridge S.J."/>
            <person name="Sun J."/>
            <person name="Steenkamp E.T."/>
            <person name="van der Nest M.A."/>
            <person name="van Wyk S."/>
            <person name="Wingfield M.J."/>
            <person name="Xiong C."/>
            <person name="Yue Q."/>
            <person name="Zhang X."/>
        </authorList>
    </citation>
    <scope>NUCLEOTIDE SEQUENCE [LARGE SCALE GENOMIC DNA]</scope>
    <source>
        <strain evidence="8 9">BP5796</strain>
    </source>
</reference>
<keyword evidence="9" id="KW-1185">Reference proteome</keyword>
<dbReference type="InterPro" id="IPR036396">
    <property type="entry name" value="Cyt_P450_sf"/>
</dbReference>
<dbReference type="CDD" id="cd11040">
    <property type="entry name" value="CYP7_CYP8-like"/>
    <property type="match status" value="1"/>
</dbReference>
<dbReference type="EMBL" id="PDLN01000010">
    <property type="protein sequence ID" value="RDW73675.1"/>
    <property type="molecule type" value="Genomic_DNA"/>
</dbReference>
<dbReference type="GO" id="GO:0020037">
    <property type="term" value="F:heme binding"/>
    <property type="evidence" value="ECO:0007669"/>
    <property type="project" value="InterPro"/>
</dbReference>
<comment type="cofactor">
    <cofactor evidence="1 6">
        <name>heme</name>
        <dbReference type="ChEBI" id="CHEBI:30413"/>
    </cofactor>
</comment>
<evidence type="ECO:0000256" key="4">
    <source>
        <dbReference type="ARBA" id="ARBA00022723"/>
    </source>
</evidence>
<dbReference type="PANTHER" id="PTHR24304">
    <property type="entry name" value="CYTOCHROME P450 FAMILY 7"/>
    <property type="match status" value="1"/>
</dbReference>
<evidence type="ECO:0000313" key="9">
    <source>
        <dbReference type="Proteomes" id="UP000256328"/>
    </source>
</evidence>
<protein>
    <recommendedName>
        <fullName evidence="10">Cytochrome P450</fullName>
    </recommendedName>
</protein>
<dbReference type="GO" id="GO:0008395">
    <property type="term" value="F:steroid hydroxylase activity"/>
    <property type="evidence" value="ECO:0007669"/>
    <property type="project" value="TreeGrafter"/>
</dbReference>
<name>A0A3D8RHZ9_9HELO</name>
<dbReference type="InterPro" id="IPR050529">
    <property type="entry name" value="CYP450_sterol_14alpha_dmase"/>
</dbReference>
<evidence type="ECO:0000256" key="6">
    <source>
        <dbReference type="PIRSR" id="PIRSR602403-1"/>
    </source>
</evidence>
<dbReference type="InterPro" id="IPR002403">
    <property type="entry name" value="Cyt_P450_E_grp-IV"/>
</dbReference>
<evidence type="ECO:0000256" key="3">
    <source>
        <dbReference type="ARBA" id="ARBA00022617"/>
    </source>
</evidence>
<keyword evidence="7" id="KW-0472">Membrane</keyword>
<evidence type="ECO:0000256" key="7">
    <source>
        <dbReference type="SAM" id="Phobius"/>
    </source>
</evidence>
<keyword evidence="7" id="KW-0812">Transmembrane</keyword>
<feature type="transmembrane region" description="Helical" evidence="7">
    <location>
        <begin position="44"/>
        <end position="63"/>
    </location>
</feature>
<dbReference type="Proteomes" id="UP000256328">
    <property type="component" value="Unassembled WGS sequence"/>
</dbReference>
<dbReference type="GO" id="GO:0016705">
    <property type="term" value="F:oxidoreductase activity, acting on paired donors, with incorporation or reduction of molecular oxygen"/>
    <property type="evidence" value="ECO:0007669"/>
    <property type="project" value="InterPro"/>
</dbReference>
<keyword evidence="3 6" id="KW-0349">Heme</keyword>